<name>A0A072TD35_MEDTR</name>
<evidence type="ECO:0000313" key="4">
    <source>
        <dbReference type="Proteomes" id="UP000002051"/>
    </source>
</evidence>
<dbReference type="EnsemblPlants" id="KEH15166">
    <property type="protein sequence ID" value="KEH15166"/>
    <property type="gene ID" value="MTR_1966s0020"/>
</dbReference>
<sequence>MSQADMYKKSMRRVAAILGATATAFSATMWHVSAKAGIAASALPSTADKAIKSLQTLSLQENLWAAQGAVVAGILFAIAILLEDD</sequence>
<keyword evidence="1" id="KW-0472">Membrane</keyword>
<dbReference type="EMBL" id="KL404690">
    <property type="protein sequence ID" value="KEH15166.1"/>
    <property type="molecule type" value="Genomic_DNA"/>
</dbReference>
<keyword evidence="4" id="KW-1185">Reference proteome</keyword>
<keyword evidence="1 2" id="KW-0812">Transmembrane</keyword>
<evidence type="ECO:0000313" key="3">
    <source>
        <dbReference type="EnsemblPlants" id="KEH15166"/>
    </source>
</evidence>
<reference evidence="2 4" key="1">
    <citation type="journal article" date="2011" name="Nature">
        <title>The Medicago genome provides insight into the evolution of rhizobial symbioses.</title>
        <authorList>
            <person name="Young N.D."/>
            <person name="Debelle F."/>
            <person name="Oldroyd G.E."/>
            <person name="Geurts R."/>
            <person name="Cannon S.B."/>
            <person name="Udvardi M.K."/>
            <person name="Benedito V.A."/>
            <person name="Mayer K.F."/>
            <person name="Gouzy J."/>
            <person name="Schoof H."/>
            <person name="Van de Peer Y."/>
            <person name="Proost S."/>
            <person name="Cook D.R."/>
            <person name="Meyers B.C."/>
            <person name="Spannagl M."/>
            <person name="Cheung F."/>
            <person name="De Mita S."/>
            <person name="Krishnakumar V."/>
            <person name="Gundlach H."/>
            <person name="Zhou S."/>
            <person name="Mudge J."/>
            <person name="Bharti A.K."/>
            <person name="Murray J.D."/>
            <person name="Naoumkina M.A."/>
            <person name="Rosen B."/>
            <person name="Silverstein K.A."/>
            <person name="Tang H."/>
            <person name="Rombauts S."/>
            <person name="Zhao P.X."/>
            <person name="Zhou P."/>
            <person name="Barbe V."/>
            <person name="Bardou P."/>
            <person name="Bechner M."/>
            <person name="Bellec A."/>
            <person name="Berger A."/>
            <person name="Berges H."/>
            <person name="Bidwell S."/>
            <person name="Bisseling T."/>
            <person name="Choisne N."/>
            <person name="Couloux A."/>
            <person name="Denny R."/>
            <person name="Deshpande S."/>
            <person name="Dai X."/>
            <person name="Doyle J.J."/>
            <person name="Dudez A.M."/>
            <person name="Farmer A.D."/>
            <person name="Fouteau S."/>
            <person name="Franken C."/>
            <person name="Gibelin C."/>
            <person name="Gish J."/>
            <person name="Goldstein S."/>
            <person name="Gonzalez A.J."/>
            <person name="Green P.J."/>
            <person name="Hallab A."/>
            <person name="Hartog M."/>
            <person name="Hua A."/>
            <person name="Humphray S.J."/>
            <person name="Jeong D.H."/>
            <person name="Jing Y."/>
            <person name="Jocker A."/>
            <person name="Kenton S.M."/>
            <person name="Kim D.J."/>
            <person name="Klee K."/>
            <person name="Lai H."/>
            <person name="Lang C."/>
            <person name="Lin S."/>
            <person name="Macmil S.L."/>
            <person name="Magdelenat G."/>
            <person name="Matthews L."/>
            <person name="McCorrison J."/>
            <person name="Monaghan E.L."/>
            <person name="Mun J.H."/>
            <person name="Najar F.Z."/>
            <person name="Nicholson C."/>
            <person name="Noirot C."/>
            <person name="O'Bleness M."/>
            <person name="Paule C.R."/>
            <person name="Poulain J."/>
            <person name="Prion F."/>
            <person name="Qin B."/>
            <person name="Qu C."/>
            <person name="Retzel E.F."/>
            <person name="Riddle C."/>
            <person name="Sallet E."/>
            <person name="Samain S."/>
            <person name="Samson N."/>
            <person name="Sanders I."/>
            <person name="Saurat O."/>
            <person name="Scarpelli C."/>
            <person name="Schiex T."/>
            <person name="Segurens B."/>
            <person name="Severin A.J."/>
            <person name="Sherrier D.J."/>
            <person name="Shi R."/>
            <person name="Sims S."/>
            <person name="Singer S.R."/>
            <person name="Sinharoy S."/>
            <person name="Sterck L."/>
            <person name="Viollet A."/>
            <person name="Wang B.B."/>
            <person name="Wang K."/>
            <person name="Wang M."/>
            <person name="Wang X."/>
            <person name="Warfsmann J."/>
            <person name="Weissenbach J."/>
            <person name="White D.D."/>
            <person name="White J.D."/>
            <person name="Wiley G.B."/>
            <person name="Wincker P."/>
            <person name="Xing Y."/>
            <person name="Yang L."/>
            <person name="Yao Z."/>
            <person name="Ying F."/>
            <person name="Zhai J."/>
            <person name="Zhou L."/>
            <person name="Zuber A."/>
            <person name="Denarie J."/>
            <person name="Dixon R.A."/>
            <person name="May G.D."/>
            <person name="Schwartz D.C."/>
            <person name="Rogers J."/>
            <person name="Quetier F."/>
            <person name="Town C.D."/>
            <person name="Roe B.A."/>
        </authorList>
    </citation>
    <scope>NUCLEOTIDE SEQUENCE [LARGE SCALE GENOMIC DNA]</scope>
    <source>
        <strain evidence="2">A17</strain>
        <strain evidence="3 4">cv. Jemalong A17</strain>
    </source>
</reference>
<proteinExistence type="predicted"/>
<accession>A0A072TD35</accession>
<dbReference type="AlphaFoldDB" id="A0A072TD35"/>
<gene>
    <name evidence="2" type="ORF">MTR_1966s0020</name>
</gene>
<reference evidence="3" key="3">
    <citation type="submission" date="2015-06" db="UniProtKB">
        <authorList>
            <consortium name="EnsemblPlants"/>
        </authorList>
    </citation>
    <scope>IDENTIFICATION</scope>
    <source>
        <strain evidence="3">cv. Jemalong A17</strain>
    </source>
</reference>
<protein>
    <submittedName>
        <fullName evidence="2">Transmembrane protein, putative</fullName>
    </submittedName>
</protein>
<keyword evidence="1" id="KW-1133">Transmembrane helix</keyword>
<evidence type="ECO:0000313" key="2">
    <source>
        <dbReference type="EMBL" id="KEH15166.1"/>
    </source>
</evidence>
<organism evidence="2 4">
    <name type="scientific">Medicago truncatula</name>
    <name type="common">Barrel medic</name>
    <name type="synonym">Medicago tribuloides</name>
    <dbReference type="NCBI Taxonomy" id="3880"/>
    <lineage>
        <taxon>Eukaryota</taxon>
        <taxon>Viridiplantae</taxon>
        <taxon>Streptophyta</taxon>
        <taxon>Embryophyta</taxon>
        <taxon>Tracheophyta</taxon>
        <taxon>Spermatophyta</taxon>
        <taxon>Magnoliopsida</taxon>
        <taxon>eudicotyledons</taxon>
        <taxon>Gunneridae</taxon>
        <taxon>Pentapetalae</taxon>
        <taxon>rosids</taxon>
        <taxon>fabids</taxon>
        <taxon>Fabales</taxon>
        <taxon>Fabaceae</taxon>
        <taxon>Papilionoideae</taxon>
        <taxon>50 kb inversion clade</taxon>
        <taxon>NPAAA clade</taxon>
        <taxon>Hologalegina</taxon>
        <taxon>IRL clade</taxon>
        <taxon>Trifolieae</taxon>
        <taxon>Medicago</taxon>
    </lineage>
</organism>
<feature type="transmembrane region" description="Helical" evidence="1">
    <location>
        <begin position="63"/>
        <end position="82"/>
    </location>
</feature>
<reference evidence="2 4" key="2">
    <citation type="journal article" date="2014" name="BMC Genomics">
        <title>An improved genome release (version Mt4.0) for the model legume Medicago truncatula.</title>
        <authorList>
            <person name="Tang H."/>
            <person name="Krishnakumar V."/>
            <person name="Bidwell S."/>
            <person name="Rosen B."/>
            <person name="Chan A."/>
            <person name="Zhou S."/>
            <person name="Gentzbittel L."/>
            <person name="Childs K.L."/>
            <person name="Yandell M."/>
            <person name="Gundlach H."/>
            <person name="Mayer K.F."/>
            <person name="Schwartz D.C."/>
            <person name="Town C.D."/>
        </authorList>
    </citation>
    <scope>GENOME REANNOTATION</scope>
    <source>
        <strain evidence="2">A17</strain>
        <strain evidence="3 4">cv. Jemalong A17</strain>
    </source>
</reference>
<evidence type="ECO:0000256" key="1">
    <source>
        <dbReference type="SAM" id="Phobius"/>
    </source>
</evidence>
<dbReference type="HOGENOM" id="CLU_2516130_0_0_1"/>
<dbReference type="Proteomes" id="UP000002051">
    <property type="component" value="Unassembled WGS sequence"/>
</dbReference>